<gene>
    <name evidence="1" type="ORF">K450DRAFT_274724</name>
</gene>
<evidence type="ECO:0000313" key="2">
    <source>
        <dbReference type="Proteomes" id="UP001206595"/>
    </source>
</evidence>
<evidence type="ECO:0000313" key="1">
    <source>
        <dbReference type="EMBL" id="KAI8576486.1"/>
    </source>
</evidence>
<dbReference type="EMBL" id="MU620955">
    <property type="protein sequence ID" value="KAI8576486.1"/>
    <property type="molecule type" value="Genomic_DNA"/>
</dbReference>
<dbReference type="Proteomes" id="UP001206595">
    <property type="component" value="Unassembled WGS sequence"/>
</dbReference>
<dbReference type="AlphaFoldDB" id="A0AAD5E321"/>
<dbReference type="SUPFAM" id="SSF56672">
    <property type="entry name" value="DNA/RNA polymerases"/>
    <property type="match status" value="1"/>
</dbReference>
<comment type="caution">
    <text evidence="1">The sequence shown here is derived from an EMBL/GenBank/DDBJ whole genome shotgun (WGS) entry which is preliminary data.</text>
</comment>
<dbReference type="Gene3D" id="3.30.70.270">
    <property type="match status" value="1"/>
</dbReference>
<dbReference type="InterPro" id="IPR043502">
    <property type="entry name" value="DNA/RNA_pol_sf"/>
</dbReference>
<dbReference type="GeneID" id="75918479"/>
<name>A0AAD5E321_UMBRA</name>
<proteinExistence type="predicted"/>
<sequence length="201" mass="23120">MAPEFLEQATKVVLWHERRPERSKFHAEDTARTIQGSQSHFPYGFGYHSRKTTLGQRQYEKLYFNLIYYNFEGRSMFNATVLCSDGHWITVDAVSIMRNHRSRDDFRSWPGSAGYYRRFTPGMVGVCKPQTNLPKRGVGSQWGAEQEVAFYCDQAAAQFSTVIGIPGREPSTDFVDGRFMPSTRCNFLTVLRRLQPGEARL</sequence>
<dbReference type="RefSeq" id="XP_051441490.1">
    <property type="nucleotide sequence ID" value="XM_051593137.1"/>
</dbReference>
<keyword evidence="2" id="KW-1185">Reference proteome</keyword>
<protein>
    <submittedName>
        <fullName evidence="1">Uncharacterized protein</fullName>
    </submittedName>
</protein>
<reference evidence="1" key="1">
    <citation type="submission" date="2021-06" db="EMBL/GenBank/DDBJ databases">
        <authorList>
            <consortium name="DOE Joint Genome Institute"/>
            <person name="Mondo S.J."/>
            <person name="Amses K.R."/>
            <person name="Simmons D.R."/>
            <person name="Longcore J.E."/>
            <person name="Seto K."/>
            <person name="Alves G.H."/>
            <person name="Bonds A.E."/>
            <person name="Quandt C.A."/>
            <person name="Davis W.J."/>
            <person name="Chang Y."/>
            <person name="Letcher P.M."/>
            <person name="Powell M.J."/>
            <person name="Kuo A."/>
            <person name="Labutti K."/>
            <person name="Pangilinan J."/>
            <person name="Andreopoulos W."/>
            <person name="Tritt A."/>
            <person name="Riley R."/>
            <person name="Hundley H."/>
            <person name="Johnson J."/>
            <person name="Lipzen A."/>
            <person name="Barry K."/>
            <person name="Berbee M.L."/>
            <person name="Buchler N.E."/>
            <person name="Grigoriev I.V."/>
            <person name="Spatafora J.W."/>
            <person name="Stajich J.E."/>
            <person name="James T.Y."/>
        </authorList>
    </citation>
    <scope>NUCLEOTIDE SEQUENCE</scope>
    <source>
        <strain evidence="1">AG</strain>
    </source>
</reference>
<organism evidence="1 2">
    <name type="scientific">Umbelopsis ramanniana AG</name>
    <dbReference type="NCBI Taxonomy" id="1314678"/>
    <lineage>
        <taxon>Eukaryota</taxon>
        <taxon>Fungi</taxon>
        <taxon>Fungi incertae sedis</taxon>
        <taxon>Mucoromycota</taxon>
        <taxon>Mucoromycotina</taxon>
        <taxon>Umbelopsidomycetes</taxon>
        <taxon>Umbelopsidales</taxon>
        <taxon>Umbelopsidaceae</taxon>
        <taxon>Umbelopsis</taxon>
    </lineage>
</organism>
<dbReference type="InterPro" id="IPR043128">
    <property type="entry name" value="Rev_trsase/Diguanyl_cyclase"/>
</dbReference>
<accession>A0AAD5E321</accession>
<reference evidence="1" key="2">
    <citation type="journal article" date="2022" name="Proc. Natl. Acad. Sci. U.S.A.">
        <title>Diploid-dominant life cycles characterize the early evolution of Fungi.</title>
        <authorList>
            <person name="Amses K.R."/>
            <person name="Simmons D.R."/>
            <person name="Longcore J.E."/>
            <person name="Mondo S.J."/>
            <person name="Seto K."/>
            <person name="Jeronimo G.H."/>
            <person name="Bonds A.E."/>
            <person name="Quandt C.A."/>
            <person name="Davis W.J."/>
            <person name="Chang Y."/>
            <person name="Federici B.A."/>
            <person name="Kuo A."/>
            <person name="LaButti K."/>
            <person name="Pangilinan J."/>
            <person name="Andreopoulos W."/>
            <person name="Tritt A."/>
            <person name="Riley R."/>
            <person name="Hundley H."/>
            <person name="Johnson J."/>
            <person name="Lipzen A."/>
            <person name="Barry K."/>
            <person name="Lang B.F."/>
            <person name="Cuomo C.A."/>
            <person name="Buchler N.E."/>
            <person name="Grigoriev I.V."/>
            <person name="Spatafora J.W."/>
            <person name="Stajich J.E."/>
            <person name="James T.Y."/>
        </authorList>
    </citation>
    <scope>NUCLEOTIDE SEQUENCE</scope>
    <source>
        <strain evidence="1">AG</strain>
    </source>
</reference>